<evidence type="ECO:0000256" key="1">
    <source>
        <dbReference type="ARBA" id="ARBA00009431"/>
    </source>
</evidence>
<dbReference type="SUPFAM" id="SSF53474">
    <property type="entry name" value="alpha/beta-Hydrolases"/>
    <property type="match status" value="1"/>
</dbReference>
<dbReference type="InterPro" id="IPR001563">
    <property type="entry name" value="Peptidase_S10"/>
</dbReference>
<comment type="similarity">
    <text evidence="1">Belongs to the peptidase S10 family.</text>
</comment>
<dbReference type="InterPro" id="IPR029058">
    <property type="entry name" value="AB_hydrolase_fold"/>
</dbReference>
<keyword evidence="4" id="KW-0732">Signal</keyword>
<keyword evidence="5" id="KW-0378">Hydrolase</keyword>
<sequence length="454" mass="51665">YTNNSTEDTEQHKSPGHDEAKIMKAEPLFLTPFIEAKRLSEGRRAAIVPEIFDKGMISYSGFVTTFNLNYTNNMFFWYIPATKTQVPDEEVPVILWLQGGLGVALSSITGYKLEDGPDKQFSAWSRNYHMVYMDPVGLGFSFSNKSHPLTNADDMSEEYCSALHQFFQLFPELSKNDFFIAGQTNMGKYVPSIALRIHEHNMRSTSKINMKGLIIGNGRVDPKYILYGAYMAEQGLIDISDLPQILQGDEKYVKAVNEGNRDLIVKDDRMKKIMAYLESSGVSPYNYELSNLLGNSEGRLKIHGSRKLQELLHGGNMEFKSFSYDLLQNLRRDFDWYTPVSDIVEVLLNHKYRVLYYNGALHPVYHHSMTQKFANNLNWLDKHSYETAERRTWWVNPHKMGGFVKTGGSLTVALIHGAGDRIFKDQPAAAANLLTKFIRNEPLSYLSGKPVSFA</sequence>
<feature type="non-terminal residue" evidence="7">
    <location>
        <position position="1"/>
    </location>
</feature>
<dbReference type="GO" id="GO:0006508">
    <property type="term" value="P:proteolysis"/>
    <property type="evidence" value="ECO:0007669"/>
    <property type="project" value="UniProtKB-KW"/>
</dbReference>
<accession>A0A0A9WZR8</accession>
<gene>
    <name evidence="7" type="primary">VCP_11</name>
    <name evidence="7" type="ORF">CM83_20865</name>
</gene>
<reference evidence="7" key="2">
    <citation type="submission" date="2014-07" db="EMBL/GenBank/DDBJ databases">
        <authorList>
            <person name="Hull J."/>
        </authorList>
    </citation>
    <scope>NUCLEOTIDE SEQUENCE</scope>
</reference>
<reference evidence="7" key="1">
    <citation type="journal article" date="2014" name="PLoS ONE">
        <title>Transcriptome-Based Identification of ABC Transporters in the Western Tarnished Plant Bug Lygus hesperus.</title>
        <authorList>
            <person name="Hull J.J."/>
            <person name="Chaney K."/>
            <person name="Geib S.M."/>
            <person name="Fabrick J.A."/>
            <person name="Brent C.S."/>
            <person name="Walsh D."/>
            <person name="Lavine L.C."/>
        </authorList>
    </citation>
    <scope>NUCLEOTIDE SEQUENCE</scope>
</reference>
<evidence type="ECO:0000256" key="3">
    <source>
        <dbReference type="ARBA" id="ARBA00022670"/>
    </source>
</evidence>
<dbReference type="EMBL" id="GBHO01031596">
    <property type="protein sequence ID" value="JAG12008.1"/>
    <property type="molecule type" value="Transcribed_RNA"/>
</dbReference>
<keyword evidence="3" id="KW-0645">Protease</keyword>
<dbReference type="PANTHER" id="PTHR11802">
    <property type="entry name" value="SERINE PROTEASE FAMILY S10 SERINE CARBOXYPEPTIDASE"/>
    <property type="match status" value="1"/>
</dbReference>
<keyword evidence="6" id="KW-0325">Glycoprotein</keyword>
<evidence type="ECO:0000313" key="7">
    <source>
        <dbReference type="EMBL" id="JAG12008.1"/>
    </source>
</evidence>
<dbReference type="Pfam" id="PF00450">
    <property type="entry name" value="Peptidase_S10"/>
    <property type="match status" value="1"/>
</dbReference>
<proteinExistence type="inferred from homology"/>
<dbReference type="GO" id="GO:0004185">
    <property type="term" value="F:serine-type carboxypeptidase activity"/>
    <property type="evidence" value="ECO:0007669"/>
    <property type="project" value="InterPro"/>
</dbReference>
<dbReference type="AlphaFoldDB" id="A0A0A9WZR8"/>
<organism evidence="7">
    <name type="scientific">Lygus hesperus</name>
    <name type="common">Western plant bug</name>
    <dbReference type="NCBI Taxonomy" id="30085"/>
    <lineage>
        <taxon>Eukaryota</taxon>
        <taxon>Metazoa</taxon>
        <taxon>Ecdysozoa</taxon>
        <taxon>Arthropoda</taxon>
        <taxon>Hexapoda</taxon>
        <taxon>Insecta</taxon>
        <taxon>Pterygota</taxon>
        <taxon>Neoptera</taxon>
        <taxon>Paraneoptera</taxon>
        <taxon>Hemiptera</taxon>
        <taxon>Heteroptera</taxon>
        <taxon>Panheteroptera</taxon>
        <taxon>Cimicomorpha</taxon>
        <taxon>Miridae</taxon>
        <taxon>Mirini</taxon>
        <taxon>Lygus</taxon>
    </lineage>
</organism>
<protein>
    <submittedName>
        <fullName evidence="7">Venom serine carboxypeptidase</fullName>
    </submittedName>
</protein>
<keyword evidence="2 7" id="KW-0121">Carboxypeptidase</keyword>
<evidence type="ECO:0000256" key="4">
    <source>
        <dbReference type="ARBA" id="ARBA00022729"/>
    </source>
</evidence>
<name>A0A0A9WZR8_LYGHE</name>
<evidence type="ECO:0000256" key="5">
    <source>
        <dbReference type="ARBA" id="ARBA00022801"/>
    </source>
</evidence>
<evidence type="ECO:0000256" key="2">
    <source>
        <dbReference type="ARBA" id="ARBA00022645"/>
    </source>
</evidence>
<dbReference type="PRINTS" id="PR00724">
    <property type="entry name" value="CRBOXYPTASEC"/>
</dbReference>
<dbReference type="Gene3D" id="3.40.50.1820">
    <property type="entry name" value="alpha/beta hydrolase"/>
    <property type="match status" value="1"/>
</dbReference>
<evidence type="ECO:0000256" key="6">
    <source>
        <dbReference type="ARBA" id="ARBA00023180"/>
    </source>
</evidence>
<dbReference type="PANTHER" id="PTHR11802:SF472">
    <property type="entry name" value="SERINE CARBOXYPEPTIDASE CPVL-RELATED"/>
    <property type="match status" value="1"/>
</dbReference>